<dbReference type="GO" id="GO:0005829">
    <property type="term" value="C:cytosol"/>
    <property type="evidence" value="ECO:0007669"/>
    <property type="project" value="TreeGrafter"/>
</dbReference>
<organism evidence="6 7">
    <name type="scientific">Candidatus Anaerotruncus excrementipullorum</name>
    <dbReference type="NCBI Taxonomy" id="2838465"/>
    <lineage>
        <taxon>Bacteria</taxon>
        <taxon>Bacillati</taxon>
        <taxon>Bacillota</taxon>
        <taxon>Clostridia</taxon>
        <taxon>Eubacteriales</taxon>
        <taxon>Oscillospiraceae</taxon>
        <taxon>Anaerotruncus</taxon>
    </lineage>
</organism>
<dbReference type="SUPFAM" id="SSF51338">
    <property type="entry name" value="Composite domain of metallo-dependent hydrolases"/>
    <property type="match status" value="1"/>
</dbReference>
<dbReference type="EMBL" id="DXES01000075">
    <property type="protein sequence ID" value="HIX65306.1"/>
    <property type="molecule type" value="Genomic_DNA"/>
</dbReference>
<reference evidence="6" key="1">
    <citation type="journal article" date="2021" name="PeerJ">
        <title>Extensive microbial diversity within the chicken gut microbiome revealed by metagenomics and culture.</title>
        <authorList>
            <person name="Gilroy R."/>
            <person name="Ravi A."/>
            <person name="Getino M."/>
            <person name="Pursley I."/>
            <person name="Horton D.L."/>
            <person name="Alikhan N.F."/>
            <person name="Baker D."/>
            <person name="Gharbi K."/>
            <person name="Hall N."/>
            <person name="Watson M."/>
            <person name="Adriaenssens E.M."/>
            <person name="Foster-Nyarko E."/>
            <person name="Jarju S."/>
            <person name="Secka A."/>
            <person name="Antonio M."/>
            <person name="Oren A."/>
            <person name="Chaudhuri R.R."/>
            <person name="La Ragione R."/>
            <person name="Hildebrand F."/>
            <person name="Pallen M.J."/>
        </authorList>
    </citation>
    <scope>NUCLEOTIDE SEQUENCE</scope>
    <source>
        <strain evidence="6">CHK188-5543</strain>
    </source>
</reference>
<dbReference type="InterPro" id="IPR011059">
    <property type="entry name" value="Metal-dep_hydrolase_composite"/>
</dbReference>
<dbReference type="GO" id="GO:0008270">
    <property type="term" value="F:zinc ion binding"/>
    <property type="evidence" value="ECO:0007669"/>
    <property type="project" value="TreeGrafter"/>
</dbReference>
<dbReference type="GO" id="GO:0008892">
    <property type="term" value="F:guanine deaminase activity"/>
    <property type="evidence" value="ECO:0007669"/>
    <property type="project" value="TreeGrafter"/>
</dbReference>
<dbReference type="PANTHER" id="PTHR11271:SF6">
    <property type="entry name" value="GUANINE DEAMINASE"/>
    <property type="match status" value="1"/>
</dbReference>
<dbReference type="InterPro" id="IPR032466">
    <property type="entry name" value="Metal_Hydrolase"/>
</dbReference>
<dbReference type="Proteomes" id="UP000886800">
    <property type="component" value="Unassembled WGS sequence"/>
</dbReference>
<dbReference type="GO" id="GO:0046098">
    <property type="term" value="P:guanine metabolic process"/>
    <property type="evidence" value="ECO:0007669"/>
    <property type="project" value="TreeGrafter"/>
</dbReference>
<accession>A0A9D2B6Y0</accession>
<protein>
    <submittedName>
        <fullName evidence="6">Amidohydrolase family protein</fullName>
    </submittedName>
</protein>
<evidence type="ECO:0000259" key="5">
    <source>
        <dbReference type="Pfam" id="PF01979"/>
    </source>
</evidence>
<comment type="cofactor">
    <cofactor evidence="1">
        <name>Zn(2+)</name>
        <dbReference type="ChEBI" id="CHEBI:29105"/>
    </cofactor>
</comment>
<evidence type="ECO:0000256" key="2">
    <source>
        <dbReference type="ARBA" id="ARBA00022723"/>
    </source>
</evidence>
<dbReference type="Pfam" id="PF01979">
    <property type="entry name" value="Amidohydro_1"/>
    <property type="match status" value="1"/>
</dbReference>
<evidence type="ECO:0000313" key="6">
    <source>
        <dbReference type="EMBL" id="HIX65306.1"/>
    </source>
</evidence>
<keyword evidence="3" id="KW-0378">Hydrolase</keyword>
<keyword evidence="4" id="KW-0862">Zinc</keyword>
<dbReference type="Gene3D" id="2.30.40.10">
    <property type="entry name" value="Urease, subunit C, domain 1"/>
    <property type="match status" value="1"/>
</dbReference>
<evidence type="ECO:0000256" key="1">
    <source>
        <dbReference type="ARBA" id="ARBA00001947"/>
    </source>
</evidence>
<evidence type="ECO:0000256" key="3">
    <source>
        <dbReference type="ARBA" id="ARBA00022801"/>
    </source>
</evidence>
<evidence type="ECO:0000256" key="4">
    <source>
        <dbReference type="ARBA" id="ARBA00022833"/>
    </source>
</evidence>
<dbReference type="InterPro" id="IPR006680">
    <property type="entry name" value="Amidohydro-rel"/>
</dbReference>
<reference evidence="6" key="2">
    <citation type="submission" date="2021-04" db="EMBL/GenBank/DDBJ databases">
        <authorList>
            <person name="Gilroy R."/>
        </authorList>
    </citation>
    <scope>NUCLEOTIDE SEQUENCE</scope>
    <source>
        <strain evidence="6">CHK188-5543</strain>
    </source>
</reference>
<proteinExistence type="predicted"/>
<comment type="caution">
    <text evidence="6">The sequence shown here is derived from an EMBL/GenBank/DDBJ whole genome shotgun (WGS) entry which is preliminary data.</text>
</comment>
<feature type="domain" description="Amidohydrolase-related" evidence="5">
    <location>
        <begin position="61"/>
        <end position="393"/>
    </location>
</feature>
<dbReference type="AlphaFoldDB" id="A0A9D2B6Y0"/>
<dbReference type="InterPro" id="IPR051607">
    <property type="entry name" value="Metallo-dep_hydrolases"/>
</dbReference>
<evidence type="ECO:0000313" key="7">
    <source>
        <dbReference type="Proteomes" id="UP000886800"/>
    </source>
</evidence>
<sequence length="435" mass="47673">MKPNTAFALRGNLVDSASPTQLRCREDHFLVCEDGRVAGVFPRLPDRYAHLPVEDWSGRLIIPGLTDLHTHAPQYAFRGLGMDLELLDWLEARTFPEEAGYADLDYARRAYGLFVQELQAGAATRACVFATVHRESTLLLMELLEKSGLVTRVGKVNMDRNCPDSLREPSAQTSLAATRRWLEACAGFRNTRPILTPRFIPSCSDELLAGLAAVQRETGLPVQSHLSENPSEVEWVRQLCPDAAGYGEAYLRRGLLGGENCPTVMAHCVYSDAAERRLLKEQGVWVAHCPQSNTNLSSGAAPVRAFLEEGVRVGLGSDVAGGHTLSILRAIADAVQVSKLRWRLVEGGARPLTLPEAFWLATAGGGAFFGQVGRFEPGWAFDAVVLEDSAYPHPQPLSSLERLERLCYLCSDDRRAVVRKFVEGRPAAGSAPRNP</sequence>
<gene>
    <name evidence="6" type="ORF">H9736_03570</name>
</gene>
<dbReference type="PANTHER" id="PTHR11271">
    <property type="entry name" value="GUANINE DEAMINASE"/>
    <property type="match status" value="1"/>
</dbReference>
<dbReference type="SUPFAM" id="SSF51556">
    <property type="entry name" value="Metallo-dependent hydrolases"/>
    <property type="match status" value="1"/>
</dbReference>
<dbReference type="Gene3D" id="3.20.20.140">
    <property type="entry name" value="Metal-dependent hydrolases"/>
    <property type="match status" value="1"/>
</dbReference>
<keyword evidence="2" id="KW-0479">Metal-binding</keyword>
<name>A0A9D2B6Y0_9FIRM</name>